<dbReference type="GO" id="GO:0005783">
    <property type="term" value="C:endoplasmic reticulum"/>
    <property type="evidence" value="ECO:0007669"/>
    <property type="project" value="UniProtKB-SubCell"/>
</dbReference>
<dbReference type="InterPro" id="IPR038253">
    <property type="entry name" value="SRP68_N_sf"/>
</dbReference>
<dbReference type="GO" id="GO:0006614">
    <property type="term" value="P:SRP-dependent cotranslational protein targeting to membrane"/>
    <property type="evidence" value="ECO:0007669"/>
    <property type="project" value="InterPro"/>
</dbReference>
<dbReference type="FunFam" id="1.10.3450.40:FF:000001">
    <property type="entry name" value="Signal recognition particle subunit SRP68"/>
    <property type="match status" value="1"/>
</dbReference>
<evidence type="ECO:0000256" key="10">
    <source>
        <dbReference type="ARBA" id="ARBA00023274"/>
    </source>
</evidence>
<evidence type="ECO:0000256" key="8">
    <source>
        <dbReference type="ARBA" id="ARBA00023135"/>
    </source>
</evidence>
<proteinExistence type="inferred from homology"/>
<evidence type="ECO:0000256" key="11">
    <source>
        <dbReference type="ARBA" id="ARBA00029498"/>
    </source>
</evidence>
<keyword evidence="9" id="KW-0539">Nucleus</keyword>
<evidence type="ECO:0000256" key="7">
    <source>
        <dbReference type="ARBA" id="ARBA00022884"/>
    </source>
</evidence>
<name>A0AAD5WY68_9FUNG</name>
<dbReference type="GO" id="GO:0008312">
    <property type="term" value="F:7S RNA binding"/>
    <property type="evidence" value="ECO:0007669"/>
    <property type="project" value="InterPro"/>
</dbReference>
<organism evidence="13 14">
    <name type="scientific">Rhizophlyctis rosea</name>
    <dbReference type="NCBI Taxonomy" id="64517"/>
    <lineage>
        <taxon>Eukaryota</taxon>
        <taxon>Fungi</taxon>
        <taxon>Fungi incertae sedis</taxon>
        <taxon>Chytridiomycota</taxon>
        <taxon>Chytridiomycota incertae sedis</taxon>
        <taxon>Chytridiomycetes</taxon>
        <taxon>Rhizophlyctidales</taxon>
        <taxon>Rhizophlyctidaceae</taxon>
        <taxon>Rhizophlyctis</taxon>
    </lineage>
</organism>
<dbReference type="CDD" id="cd15481">
    <property type="entry name" value="SRP68-RBD"/>
    <property type="match status" value="1"/>
</dbReference>
<dbReference type="GO" id="GO:0005786">
    <property type="term" value="C:signal recognition particle, endoplasmic reticulum targeting"/>
    <property type="evidence" value="ECO:0007669"/>
    <property type="project" value="UniProtKB-KW"/>
</dbReference>
<dbReference type="PANTHER" id="PTHR12860:SF0">
    <property type="entry name" value="SIGNAL RECOGNITION PARTICLE SUBUNIT SRP68"/>
    <property type="match status" value="1"/>
</dbReference>
<dbReference type="GO" id="GO:0030942">
    <property type="term" value="F:endoplasmic reticulum signal peptide binding"/>
    <property type="evidence" value="ECO:0007669"/>
    <property type="project" value="InterPro"/>
</dbReference>
<evidence type="ECO:0000256" key="9">
    <source>
        <dbReference type="ARBA" id="ARBA00023242"/>
    </source>
</evidence>
<sequence length="617" mass="68667">LALTNQSRNEHGLRHQDYQRYRQYCAKKIHRVRKTVGLTQGKKKYERKDVTAEIAKTDRHLQVLLYETERSWAYAMELQKESSSEPRKKHHMIKRLKRAAQTATQLEGLCQDREAETRTQLDVQAYAALMAGYVLFEQQEWQNALDKFATARTIYEKLAGAGGSSEQKVLCQAAIDAIDPNIRYCAYNLKLKGGQTMDIGELVAMRNQAGGSGSDILNAKLESLLAQSRNEEGAAMSITWRGKMVPTKNAKLMEAILVAKHAADQLDTAGHVTADARLELFDKVIGAWWEATRLAETDVKEDAVATAKVKSSKSDGYTANLQFTFGYVSYLRVSRTIQRNLLLIEETLRKLAQPDVKEKKAPKPEDAVRLHDTIIQAVTELQDMPAIQTDLSLQGILTAKLNLYKAKRVYHLARIYASTSKSAEALALYGRAEEYLTTAKAEADAVRRSLDTGKGGKGKGPSANVGATAEDAAELKGLEEDFREVQQVLRRAKIQEQAKWHLEAHEKGLGVSGITQGVQTLGLEETTKLEEELPLSQRLSTFVPTFNSSAPNLVDFPPTFQAVGAKPLFFDIAYSGIEYPTRNIERRAQGLERLERGETEAPQGRGLLGRLGSFLGR</sequence>
<keyword evidence="10" id="KW-0687">Ribonucleoprotein</keyword>
<dbReference type="Pfam" id="PF16969">
    <property type="entry name" value="SRP68"/>
    <property type="match status" value="1"/>
</dbReference>
<accession>A0AAD5WY68</accession>
<keyword evidence="7" id="KW-0694">RNA-binding</keyword>
<keyword evidence="5" id="KW-0963">Cytoplasm</keyword>
<evidence type="ECO:0000256" key="5">
    <source>
        <dbReference type="ARBA" id="ARBA00022490"/>
    </source>
</evidence>
<comment type="similarity">
    <text evidence="4">Belongs to the SRP68 family.</text>
</comment>
<dbReference type="GO" id="GO:0005829">
    <property type="term" value="C:cytosol"/>
    <property type="evidence" value="ECO:0007669"/>
    <property type="project" value="UniProtKB-ARBA"/>
</dbReference>
<dbReference type="InterPro" id="IPR026258">
    <property type="entry name" value="SRP68"/>
</dbReference>
<evidence type="ECO:0000256" key="12">
    <source>
        <dbReference type="ARBA" id="ARBA00083741"/>
    </source>
</evidence>
<gene>
    <name evidence="13" type="primary">SRP68</name>
    <name evidence="13" type="ORF">HK097_002865</name>
</gene>
<evidence type="ECO:0000256" key="4">
    <source>
        <dbReference type="ARBA" id="ARBA00009352"/>
    </source>
</evidence>
<reference evidence="13" key="1">
    <citation type="submission" date="2020-05" db="EMBL/GenBank/DDBJ databases">
        <title>Phylogenomic resolution of chytrid fungi.</title>
        <authorList>
            <person name="Stajich J.E."/>
            <person name="Amses K."/>
            <person name="Simmons R."/>
            <person name="Seto K."/>
            <person name="Myers J."/>
            <person name="Bonds A."/>
            <person name="Quandt C.A."/>
            <person name="Barry K."/>
            <person name="Liu P."/>
            <person name="Grigoriev I."/>
            <person name="Longcore J.E."/>
            <person name="James T.Y."/>
        </authorList>
    </citation>
    <scope>NUCLEOTIDE SEQUENCE</scope>
    <source>
        <strain evidence="13">JEL0318</strain>
    </source>
</reference>
<protein>
    <recommendedName>
        <fullName evidence="11">Signal recognition particle subunit SRP68</fullName>
    </recommendedName>
    <alternativeName>
        <fullName evidence="12">Signal recognition particle 68 kDa protein</fullName>
    </alternativeName>
</protein>
<evidence type="ECO:0000256" key="3">
    <source>
        <dbReference type="ARBA" id="ARBA00004604"/>
    </source>
</evidence>
<dbReference type="InterPro" id="IPR034652">
    <property type="entry name" value="SRP68-RBD"/>
</dbReference>
<feature type="non-terminal residue" evidence="13">
    <location>
        <position position="1"/>
    </location>
</feature>
<dbReference type="GO" id="GO:0005047">
    <property type="term" value="F:signal recognition particle binding"/>
    <property type="evidence" value="ECO:0007669"/>
    <property type="project" value="InterPro"/>
</dbReference>
<evidence type="ECO:0000256" key="6">
    <source>
        <dbReference type="ARBA" id="ARBA00022824"/>
    </source>
</evidence>
<comment type="subcellular location">
    <subcellularLocation>
        <location evidence="2">Cytoplasm</location>
    </subcellularLocation>
    <subcellularLocation>
        <location evidence="1">Endoplasmic reticulum</location>
    </subcellularLocation>
    <subcellularLocation>
        <location evidence="3">Nucleus</location>
        <location evidence="3">Nucleolus</location>
    </subcellularLocation>
</comment>
<evidence type="ECO:0000256" key="2">
    <source>
        <dbReference type="ARBA" id="ARBA00004496"/>
    </source>
</evidence>
<evidence type="ECO:0000313" key="13">
    <source>
        <dbReference type="EMBL" id="KAJ3039349.1"/>
    </source>
</evidence>
<dbReference type="PANTHER" id="PTHR12860">
    <property type="entry name" value="SIGNAL RECOGNITION PARTICLE 68 KDA PROTEIN"/>
    <property type="match status" value="1"/>
</dbReference>
<dbReference type="PIRSF" id="PIRSF038995">
    <property type="entry name" value="SRP68"/>
    <property type="match status" value="1"/>
</dbReference>
<dbReference type="Gene3D" id="1.10.3450.40">
    <property type="entry name" value="Signal recognition particle, SRP68 subunit, RNA-binding domain"/>
    <property type="match status" value="1"/>
</dbReference>
<keyword evidence="6" id="KW-0256">Endoplasmic reticulum</keyword>
<comment type="caution">
    <text evidence="13">The sequence shown here is derived from an EMBL/GenBank/DDBJ whole genome shotgun (WGS) entry which is preliminary data.</text>
</comment>
<keyword evidence="14" id="KW-1185">Reference proteome</keyword>
<dbReference type="AlphaFoldDB" id="A0AAD5WY68"/>
<dbReference type="GO" id="GO:0005730">
    <property type="term" value="C:nucleolus"/>
    <property type="evidence" value="ECO:0007669"/>
    <property type="project" value="UniProtKB-SubCell"/>
</dbReference>
<dbReference type="EMBL" id="JADGJD010001645">
    <property type="protein sequence ID" value="KAJ3039349.1"/>
    <property type="molecule type" value="Genomic_DNA"/>
</dbReference>
<dbReference type="Proteomes" id="UP001212841">
    <property type="component" value="Unassembled WGS sequence"/>
</dbReference>
<evidence type="ECO:0000256" key="1">
    <source>
        <dbReference type="ARBA" id="ARBA00004240"/>
    </source>
</evidence>
<keyword evidence="8" id="KW-0733">Signal recognition particle</keyword>
<evidence type="ECO:0000313" key="14">
    <source>
        <dbReference type="Proteomes" id="UP001212841"/>
    </source>
</evidence>